<dbReference type="SUPFAM" id="SSF48452">
    <property type="entry name" value="TPR-like"/>
    <property type="match status" value="2"/>
</dbReference>
<comment type="caution">
    <text evidence="4">The sequence shown here is derived from an EMBL/GenBank/DDBJ whole genome shotgun (WGS) entry which is preliminary data.</text>
</comment>
<evidence type="ECO:0000256" key="2">
    <source>
        <dbReference type="ARBA" id="ARBA00022803"/>
    </source>
</evidence>
<dbReference type="SMART" id="SM00028">
    <property type="entry name" value="TPR"/>
    <property type="match status" value="5"/>
</dbReference>
<dbReference type="AlphaFoldDB" id="A0A831PM49"/>
<protein>
    <submittedName>
        <fullName evidence="4">Tetratricopeptide repeat protein</fullName>
    </submittedName>
</protein>
<feature type="repeat" description="TPR" evidence="3">
    <location>
        <begin position="631"/>
        <end position="664"/>
    </location>
</feature>
<dbReference type="InterPro" id="IPR019734">
    <property type="entry name" value="TPR_rpt"/>
</dbReference>
<gene>
    <name evidence="4" type="ORF">ENN52_01095</name>
</gene>
<evidence type="ECO:0000256" key="3">
    <source>
        <dbReference type="PROSITE-ProRule" id="PRU00339"/>
    </source>
</evidence>
<sequence>MATGSTGVSRRRYHLLSRERYDEMDTTVALNFFWESFWIDRWMRRDAAPRDAALLHLFLIRRARDPGFAAYSAAAGFSDGRAKDAVRTALAGALAEDRPDLFGAGRDAYLWRRYLGFLDAGDLRGARLVETMLCTPAEDGYLAPPIAAGEGPSRSAWERMEKRVVMAEIRYPDLYFEAPYLRDLSGAQISPADLEITSFAVESLKNLLGGAIPPGDAGTFERFINDAGMIIAFSWFAGKAYDEQTAILNAVYPFSLDEETLDRFVAIFDDYETLLEEAAGLVKRGFIEEAKTVYAYTILHADGAALHHACYENLAVLFREEGDYARAGDCAERALAIRKGMPGADPYLVALGEKSLSEALYLQGNAGRAADLIASAVAAADRLSPEKARSLFWAIASSFRRTGRFEDEYALLTRILEGEGEGEAMDAAMARLFSMDQYARADGSFDMAGLAAVEERRRYLDFFGKGAALLQAFQFDRAIACFGDALAISRDLDLLRNIAIAHRLYGSVDAARTYFGMVRAERPADVFSLIHLGLLTDGEEGRRLIGQGVAAALEGRMDLALVLYPVVRDAVADGAVLDAIDRSGDLPAQGGGRALYYLGAGTILADLGFSEEAETCYRRALKATPPSPVRARVLRNMGVIAADAGNPERAASLFDQAVRYAPGDPTLWHRLAGVRAALGDPAVAAAAAREAVRLAPAEPAYERERDLRAAEEEAAPPAVDDPVAAELIAAGERMIEREACAKRALSAYAEALQRVKGLDEVSLTGGSYAVALSERARILALF</sequence>
<dbReference type="PANTHER" id="PTHR45586">
    <property type="entry name" value="TPR REPEAT-CONTAINING PROTEIN PA4667"/>
    <property type="match status" value="1"/>
</dbReference>
<keyword evidence="2 3" id="KW-0802">TPR repeat</keyword>
<dbReference type="PANTHER" id="PTHR45586:SF1">
    <property type="entry name" value="LIPOPOLYSACCHARIDE ASSEMBLY PROTEIN B"/>
    <property type="match status" value="1"/>
</dbReference>
<dbReference type="Pfam" id="PF13176">
    <property type="entry name" value="TPR_7"/>
    <property type="match status" value="1"/>
</dbReference>
<reference evidence="4" key="1">
    <citation type="journal article" date="2020" name="mSystems">
        <title>Genome- and Community-Level Interaction Insights into Carbon Utilization and Element Cycling Functions of Hydrothermarchaeota in Hydrothermal Sediment.</title>
        <authorList>
            <person name="Zhou Z."/>
            <person name="Liu Y."/>
            <person name="Xu W."/>
            <person name="Pan J."/>
            <person name="Luo Z.H."/>
            <person name="Li M."/>
        </authorList>
    </citation>
    <scope>NUCLEOTIDE SEQUENCE</scope>
    <source>
        <strain evidence="4">SpSt-1183</strain>
    </source>
</reference>
<proteinExistence type="predicted"/>
<dbReference type="InterPro" id="IPR051012">
    <property type="entry name" value="CellSynth/LPSAsmb/PSIAsmb"/>
</dbReference>
<dbReference type="Pfam" id="PF13432">
    <property type="entry name" value="TPR_16"/>
    <property type="match status" value="1"/>
</dbReference>
<keyword evidence="1" id="KW-0677">Repeat</keyword>
<accession>A0A831PM49</accession>
<organism evidence="4">
    <name type="scientific">Methanofollis liminatans</name>
    <dbReference type="NCBI Taxonomy" id="2201"/>
    <lineage>
        <taxon>Archaea</taxon>
        <taxon>Methanobacteriati</taxon>
        <taxon>Methanobacteriota</taxon>
        <taxon>Stenosarchaea group</taxon>
        <taxon>Methanomicrobia</taxon>
        <taxon>Methanomicrobiales</taxon>
        <taxon>Methanomicrobiaceae</taxon>
        <taxon>Methanofollis</taxon>
    </lineage>
</organism>
<name>A0A831PM49_9EURY</name>
<dbReference type="EMBL" id="DSBY01000053">
    <property type="protein sequence ID" value="HDS62732.1"/>
    <property type="molecule type" value="Genomic_DNA"/>
</dbReference>
<dbReference type="InterPro" id="IPR011990">
    <property type="entry name" value="TPR-like_helical_dom_sf"/>
</dbReference>
<evidence type="ECO:0000313" key="4">
    <source>
        <dbReference type="EMBL" id="HDS62732.1"/>
    </source>
</evidence>
<dbReference type="Proteomes" id="UP000885648">
    <property type="component" value="Unassembled WGS sequence"/>
</dbReference>
<evidence type="ECO:0000256" key="1">
    <source>
        <dbReference type="ARBA" id="ARBA00022737"/>
    </source>
</evidence>
<dbReference type="PROSITE" id="PS50005">
    <property type="entry name" value="TPR"/>
    <property type="match status" value="1"/>
</dbReference>
<dbReference type="Gene3D" id="1.25.40.10">
    <property type="entry name" value="Tetratricopeptide repeat domain"/>
    <property type="match status" value="3"/>
</dbReference>